<dbReference type="EMBL" id="JASCZI010000793">
    <property type="protein sequence ID" value="MED6113395.1"/>
    <property type="molecule type" value="Genomic_DNA"/>
</dbReference>
<organism evidence="3 4">
    <name type="scientific">Stylosanthes scabra</name>
    <dbReference type="NCBI Taxonomy" id="79078"/>
    <lineage>
        <taxon>Eukaryota</taxon>
        <taxon>Viridiplantae</taxon>
        <taxon>Streptophyta</taxon>
        <taxon>Embryophyta</taxon>
        <taxon>Tracheophyta</taxon>
        <taxon>Spermatophyta</taxon>
        <taxon>Magnoliopsida</taxon>
        <taxon>eudicotyledons</taxon>
        <taxon>Gunneridae</taxon>
        <taxon>Pentapetalae</taxon>
        <taxon>rosids</taxon>
        <taxon>fabids</taxon>
        <taxon>Fabales</taxon>
        <taxon>Fabaceae</taxon>
        <taxon>Papilionoideae</taxon>
        <taxon>50 kb inversion clade</taxon>
        <taxon>dalbergioids sensu lato</taxon>
        <taxon>Dalbergieae</taxon>
        <taxon>Pterocarpus clade</taxon>
        <taxon>Stylosanthes</taxon>
    </lineage>
</organism>
<dbReference type="Pfam" id="PF26130">
    <property type="entry name" value="PB1-like"/>
    <property type="match status" value="1"/>
</dbReference>
<feature type="compositionally biased region" description="Pro residues" evidence="1">
    <location>
        <begin position="117"/>
        <end position="128"/>
    </location>
</feature>
<comment type="caution">
    <text evidence="3">The sequence shown here is derived from an EMBL/GenBank/DDBJ whole genome shotgun (WGS) entry which is preliminary data.</text>
</comment>
<evidence type="ECO:0000259" key="2">
    <source>
        <dbReference type="Pfam" id="PF26130"/>
    </source>
</evidence>
<protein>
    <recommendedName>
        <fullName evidence="2">PB1-like domain-containing protein</fullName>
    </recommendedName>
</protein>
<feature type="compositionally biased region" description="Basic residues" evidence="1">
    <location>
        <begin position="176"/>
        <end position="191"/>
    </location>
</feature>
<reference evidence="3 4" key="1">
    <citation type="journal article" date="2023" name="Plants (Basel)">
        <title>Bridging the Gap: Combining Genomics and Transcriptomics Approaches to Understand Stylosanthes scabra, an Orphan Legume from the Brazilian Caatinga.</title>
        <authorList>
            <person name="Ferreira-Neto J.R.C."/>
            <person name="da Silva M.D."/>
            <person name="Binneck E."/>
            <person name="de Melo N.F."/>
            <person name="da Silva R.H."/>
            <person name="de Melo A.L.T.M."/>
            <person name="Pandolfi V."/>
            <person name="Bustamante F.O."/>
            <person name="Brasileiro-Vidal A.C."/>
            <person name="Benko-Iseppon A.M."/>
        </authorList>
    </citation>
    <scope>NUCLEOTIDE SEQUENCE [LARGE SCALE GENOMIC DNA]</scope>
    <source>
        <tissue evidence="3">Leaves</tissue>
    </source>
</reference>
<evidence type="ECO:0000313" key="3">
    <source>
        <dbReference type="EMBL" id="MED6113395.1"/>
    </source>
</evidence>
<dbReference type="InterPro" id="IPR058594">
    <property type="entry name" value="PB1-like_dom_pln"/>
</dbReference>
<evidence type="ECO:0000256" key="1">
    <source>
        <dbReference type="SAM" id="MobiDB-lite"/>
    </source>
</evidence>
<proteinExistence type="predicted"/>
<evidence type="ECO:0000313" key="4">
    <source>
        <dbReference type="Proteomes" id="UP001341840"/>
    </source>
</evidence>
<feature type="non-terminal residue" evidence="3">
    <location>
        <position position="256"/>
    </location>
</feature>
<name>A0ABU6QN97_9FABA</name>
<feature type="domain" description="PB1-like" evidence="2">
    <location>
        <begin position="7"/>
        <end position="109"/>
    </location>
</feature>
<accession>A0ABU6QN97</accession>
<gene>
    <name evidence="3" type="ORF">PIB30_070424</name>
</gene>
<sequence length="256" mass="27505">MDAVYASPVFHVGGRLVRNGEGQLVYEGGSVEKFDKMDLDLLNYGDFVKLLEDELGYKTEKKLHWYDCAEEDLGAGLYELNGDKEINDLRGNILRNFGLVEEFHIYVEHEVSVPVPADMPPAEMPPAEPELVVIDGDDSPASSTDNGGYESAEDELYKPPKVVSEEDDTDSDSKGSKRKPMKKSKSAKVKGKGVSSGSTAGEKGKKATNRKSVPKKGGEKGAKKSAGGPSIGPKPNNVTGGPSMNEEGVPDDDGQQ</sequence>
<feature type="region of interest" description="Disordered" evidence="1">
    <location>
        <begin position="117"/>
        <end position="256"/>
    </location>
</feature>
<dbReference type="Proteomes" id="UP001341840">
    <property type="component" value="Unassembled WGS sequence"/>
</dbReference>
<keyword evidence="4" id="KW-1185">Reference proteome</keyword>